<organism evidence="1 2">
    <name type="scientific">Dermacentor silvarum</name>
    <name type="common">Tick</name>
    <dbReference type="NCBI Taxonomy" id="543639"/>
    <lineage>
        <taxon>Eukaryota</taxon>
        <taxon>Metazoa</taxon>
        <taxon>Ecdysozoa</taxon>
        <taxon>Arthropoda</taxon>
        <taxon>Chelicerata</taxon>
        <taxon>Arachnida</taxon>
        <taxon>Acari</taxon>
        <taxon>Parasitiformes</taxon>
        <taxon>Ixodida</taxon>
        <taxon>Ixodoidea</taxon>
        <taxon>Ixodidae</taxon>
        <taxon>Rhipicephalinae</taxon>
        <taxon>Dermacentor</taxon>
    </lineage>
</organism>
<gene>
    <name evidence="1" type="ORF">HPB49_025567</name>
</gene>
<dbReference type="EMBL" id="CM023480">
    <property type="protein sequence ID" value="KAH7971533.1"/>
    <property type="molecule type" value="Genomic_DNA"/>
</dbReference>
<sequence length="1932" mass="214820">MDESYPRSSTPRDEVLAPSSSSESLRRREPRLVPGHSSRKARASAAKTSKRRPSRPPRPETEDIATRSSAETPGYVSTDESSLTPLIDAEGSPHWAKSSASRKVHGTPQKANAMPSTHGEKRPAVLEKANVARIGSTAMTYGHGRHVYAEEQEKAKRPVCSGSGRYVLAIGRRTPSDSFAGRQAPTPSSFGDIEGQRITDDDSAYPKSSLFGRLSTGIGSIARRLFRSGPPGALPTPVVRGKGKRTEPGALTSRSGQARTLRLKSEGAPSGAEGRAQSFRLERTRHSRRNDVGFTIQGSEQDLQPLYHAARSSDRHDRRSPFRKATETIPVGDGVPLSAARIATSEKPKRVALETSGVHRPFPEGQGDIQRQDNRGTCVMPKTRTSRFNPMVMTAAGENPRRERKVESTRPHRRSHRSKDADERTRSKSSGSRGRGENNDEGEHRRKRKSGSRKRDRDDSRRRKEKSETTVAGSTYELSGALSRSFDFVISPVPVTRGALPRPELTRSSEAQLGSSMWLVDRNSSDSSQAVAPGVKSSLRKPFAPSRKDEKREVNVISASSQLSNKKSKRSSKRSYKKKKTSGAEKETEKEEPNELPTDGAMSPPSGQGSGATSPQQRSEPRLKPKSRSKSKRKSREDKESEADKDGEKSPNDNGKRKKSKRTSREHKDDGEESNTSPQEGGERKKRGRHVKNDRDRKHRRHRKKYSPKGAPENGTTNSYFFQWDTGDVPSVAGVHRDLIFSTRQMEGESPIGSPGTETDTLPFSSFSTSTLPDKKRRPDSGRTGNKSDQRATSRRSGRPSKRSKHDRHHRSRRGHGRHRSRKGREEATSPRSPPSGKITPAESRSPPSLTSPAGPGSPAGHVSPASPSGMISPDGLKSPSSQSPTSQESSLSPESSRKKSPHHRHGKKHRRDKKHKRRGSPRDKSRSRASKRSRSKHRRSKSSRSERETDRSPRKAESSSVSPESTVSGGSKRQKGSRSHSGRSRTRSGSHRSGRSSRGSKNRSKRRSLSSERSRERSRKSSSRDRNTETSTKSRDASREDKIRRKRSRTRTKSRSRHSSRSRSSRKSRSRSQKSNSRSTSRSGGSRRSRSKRGRESESVSRSSPYRTSSATRKHRGKKRHHRRRHRKGHDRSPHRKSRSLTTRKKQGDAVTESYAAQSAPAYLCLLLSSLAATLTMVTCVMMVYYVITCKKQLGATIHAVPSGTTQHKYPEPWHEPIGPEVVPGTPKAIQVYYCTTDHCKREARYIGRLLSQQERPCDNFYKHVCNVWMSEHPAHALSSGSVVSRDTLLQDNIARQLVAVVSSANQRDVQVAANLYKACADRSRSAGTSKEAIGALFSQWKIEKWPRNAAVEDIRAVWTFAAELSRDLNLATLVRAGVGTDPDNVDVTAIELSQPRCLYTRVGKDNKEAEDLFIAAVREAAAEIGDSGVAADALGGQMWSACTLIAAACRSGYGDDRVTVVKFGQLKHLGLQTFLTVLLDGGIGGADNVVLHSVHNFLRELQGALQTVPPLDALNYLGFLAIVHVAPFLPDELRGLRYLFTEVRLGRMVGDAKDDTPLLCARLVERALPGCFAKAAHMWRLSNGQEMSTREWLSQLESVFLRHVADFPWMSELSSLLIRYRVKRRALTQFGQSLGERRDFRRDGACAPLDERLDAEYPLLFFANVSRRRQAQKFRELRGDSALLRRSVAGSEFSTEASFRRSLRVVHVPAALFNASVASNSSFFVFHLARVAVRFYRALVQLLYEDPYERDVPVGFTDDSRAKLDALLGCFDGDVQSSLAAFSTAPTPEAVSQLRRAFLDSTSALLLAMKAFEELLPLRRIWNLDLRLAGLESSSARQLFFIYFALDNCQSTAPAFHRSLMSAEDRVNVPLKHIKQFAEAYHCKPQDPMASARHGSCSVMRRDRPEQPTQRWEYREPDRSSPSGVSRVHP</sequence>
<evidence type="ECO:0000313" key="2">
    <source>
        <dbReference type="Proteomes" id="UP000821865"/>
    </source>
</evidence>
<proteinExistence type="predicted"/>
<keyword evidence="2" id="KW-1185">Reference proteome</keyword>
<evidence type="ECO:0000313" key="1">
    <source>
        <dbReference type="EMBL" id="KAH7971533.1"/>
    </source>
</evidence>
<comment type="caution">
    <text evidence="1">The sequence shown here is derived from an EMBL/GenBank/DDBJ whole genome shotgun (WGS) entry which is preliminary data.</text>
</comment>
<reference evidence="1" key="1">
    <citation type="submission" date="2020-05" db="EMBL/GenBank/DDBJ databases">
        <title>Large-scale comparative analyses of tick genomes elucidate their genetic diversity and vector capacities.</title>
        <authorList>
            <person name="Jia N."/>
            <person name="Wang J."/>
            <person name="Shi W."/>
            <person name="Du L."/>
            <person name="Sun Y."/>
            <person name="Zhan W."/>
            <person name="Jiang J."/>
            <person name="Wang Q."/>
            <person name="Zhang B."/>
            <person name="Ji P."/>
            <person name="Sakyi L.B."/>
            <person name="Cui X."/>
            <person name="Yuan T."/>
            <person name="Jiang B."/>
            <person name="Yang W."/>
            <person name="Lam T.T.-Y."/>
            <person name="Chang Q."/>
            <person name="Ding S."/>
            <person name="Wang X."/>
            <person name="Zhu J."/>
            <person name="Ruan X."/>
            <person name="Zhao L."/>
            <person name="Wei J."/>
            <person name="Que T."/>
            <person name="Du C."/>
            <person name="Cheng J."/>
            <person name="Dai P."/>
            <person name="Han X."/>
            <person name="Huang E."/>
            <person name="Gao Y."/>
            <person name="Liu J."/>
            <person name="Shao H."/>
            <person name="Ye R."/>
            <person name="Li L."/>
            <person name="Wei W."/>
            <person name="Wang X."/>
            <person name="Wang C."/>
            <person name="Yang T."/>
            <person name="Huo Q."/>
            <person name="Li W."/>
            <person name="Guo W."/>
            <person name="Chen H."/>
            <person name="Zhou L."/>
            <person name="Ni X."/>
            <person name="Tian J."/>
            <person name="Zhou Y."/>
            <person name="Sheng Y."/>
            <person name="Liu T."/>
            <person name="Pan Y."/>
            <person name="Xia L."/>
            <person name="Li J."/>
            <person name="Zhao F."/>
            <person name="Cao W."/>
        </authorList>
    </citation>
    <scope>NUCLEOTIDE SEQUENCE</scope>
    <source>
        <strain evidence="1">Dsil-2018</strain>
    </source>
</reference>
<dbReference type="Proteomes" id="UP000821865">
    <property type="component" value="Chromosome 11"/>
</dbReference>
<accession>A0ACB8DLJ1</accession>
<protein>
    <submittedName>
        <fullName evidence="1">Uncharacterized protein</fullName>
    </submittedName>
</protein>
<name>A0ACB8DLJ1_DERSI</name>